<reference evidence="1" key="1">
    <citation type="submission" date="2024-03" db="EMBL/GenBank/DDBJ databases">
        <title>Diverse circular DNA viruses in blood, oral, and fecal samples of captive lemurs.</title>
        <authorList>
            <person name="Paietta E.N."/>
            <person name="Kraberger S."/>
            <person name="Lund M.C."/>
            <person name="Custer J.M."/>
            <person name="Vargas K.M."/>
            <person name="Ehmke E.E."/>
            <person name="Yoder A.D."/>
            <person name="Varsani A."/>
        </authorList>
    </citation>
    <scope>NUCLEOTIDE SEQUENCE</scope>
    <source>
        <strain evidence="1">Duke_21_26</strain>
        <strain evidence="2">Duke_24FF_854</strain>
        <strain evidence="3">Duke_24FS_35</strain>
        <strain evidence="4">Duke_25FF_906</strain>
        <strain evidence="5">Duke_25SF_113</strain>
        <strain evidence="6">Duke_26_23</strain>
        <strain evidence="7">Duke_28FS_31</strain>
    </source>
</reference>
<organism evidence="1">
    <name type="scientific">Dulem virus 264</name>
    <dbReference type="NCBI Taxonomy" id="3145741"/>
    <lineage>
        <taxon>Viruses</taxon>
        <taxon>Monodnaviria</taxon>
        <taxon>Sangervirae</taxon>
        <taxon>Phixviricota</taxon>
        <taxon>Malgrandaviricetes</taxon>
        <taxon>Petitvirales</taxon>
        <taxon>Microviridae</taxon>
        <taxon>Microvirus</taxon>
    </lineage>
</organism>
<sequence length="143" mass="16780">MSELNFDVEKSYEQRRLHKLCGCRYPSEKPFCYVGSISPVSTPDPEIENFLKELSKQRFGCDRISPELSRRTDLSPAVINFVRDVLFKELPSNNASFIPDALTEDDEFILSMFDDRRYTSFADRVELRNRIDKYIKEHSNDNK</sequence>
<dbReference type="EMBL" id="PP511795">
    <property type="protein sequence ID" value="XCD07669.1"/>
    <property type="molecule type" value="Genomic_DNA"/>
</dbReference>
<evidence type="ECO:0000313" key="6">
    <source>
        <dbReference type="EMBL" id="XCD06771.1"/>
    </source>
</evidence>
<dbReference type="EMBL" id="PP511693">
    <property type="protein sequence ID" value="XCD06626.1"/>
    <property type="molecule type" value="Genomic_DNA"/>
</dbReference>
<evidence type="ECO:0000313" key="5">
    <source>
        <dbReference type="EMBL" id="XCD06626.1"/>
    </source>
</evidence>
<dbReference type="EMBL" id="PP511383">
    <property type="protein sequence ID" value="XCD03794.1"/>
    <property type="molecule type" value="Genomic_DNA"/>
</dbReference>
<evidence type="ECO:0000313" key="7">
    <source>
        <dbReference type="EMBL" id="XCD07669.1"/>
    </source>
</evidence>
<dbReference type="EMBL" id="PP511523">
    <property type="protein sequence ID" value="XCD05167.1"/>
    <property type="molecule type" value="Genomic_DNA"/>
</dbReference>
<dbReference type="EMBL" id="PP511614">
    <property type="protein sequence ID" value="XCD05950.1"/>
    <property type="molecule type" value="Genomic_DNA"/>
</dbReference>
<dbReference type="EMBL" id="PP511483">
    <property type="protein sequence ID" value="XCD04608.1"/>
    <property type="molecule type" value="Genomic_DNA"/>
</dbReference>
<evidence type="ECO:0000313" key="1">
    <source>
        <dbReference type="EMBL" id="XCD03794.1"/>
    </source>
</evidence>
<proteinExistence type="predicted"/>
<evidence type="ECO:0000313" key="4">
    <source>
        <dbReference type="EMBL" id="XCD05950.1"/>
    </source>
</evidence>
<dbReference type="EMBL" id="PP511707">
    <property type="protein sequence ID" value="XCD06771.1"/>
    <property type="molecule type" value="Genomic_DNA"/>
</dbReference>
<name>A0AAU8AWJ2_9VIRU</name>
<evidence type="ECO:0000313" key="2">
    <source>
        <dbReference type="EMBL" id="XCD04608.1"/>
    </source>
</evidence>
<accession>A0AAU8AWJ2</accession>
<protein>
    <submittedName>
        <fullName evidence="1">Uncharacterized protein</fullName>
    </submittedName>
</protein>
<evidence type="ECO:0000313" key="3">
    <source>
        <dbReference type="EMBL" id="XCD05167.1"/>
    </source>
</evidence>